<dbReference type="OrthoDB" id="9799672at2"/>
<keyword evidence="1" id="KW-0489">Methyltransferase</keyword>
<dbReference type="AlphaFoldDB" id="A0A023X6D4"/>
<dbReference type="Gene3D" id="3.40.50.150">
    <property type="entry name" value="Vaccinia Virus protein VP39"/>
    <property type="match status" value="1"/>
</dbReference>
<proteinExistence type="predicted"/>
<dbReference type="GO" id="GO:0008168">
    <property type="term" value="F:methyltransferase activity"/>
    <property type="evidence" value="ECO:0007669"/>
    <property type="project" value="UniProtKB-KW"/>
</dbReference>
<accession>A0A023X6D4</accession>
<dbReference type="Proteomes" id="UP000025229">
    <property type="component" value="Chromosome"/>
</dbReference>
<keyword evidence="1" id="KW-0808">Transferase</keyword>
<organism evidence="1 3">
    <name type="scientific">Rubrobacter radiotolerans</name>
    <name type="common">Arthrobacter radiotolerans</name>
    <dbReference type="NCBI Taxonomy" id="42256"/>
    <lineage>
        <taxon>Bacteria</taxon>
        <taxon>Bacillati</taxon>
        <taxon>Actinomycetota</taxon>
        <taxon>Rubrobacteria</taxon>
        <taxon>Rubrobacterales</taxon>
        <taxon>Rubrobacteraceae</taxon>
        <taxon>Rubrobacter</taxon>
    </lineage>
</organism>
<keyword evidence="3" id="KW-1185">Reference proteome</keyword>
<dbReference type="SUPFAM" id="SSF53335">
    <property type="entry name" value="S-adenosyl-L-methionine-dependent methyltransferases"/>
    <property type="match status" value="1"/>
</dbReference>
<evidence type="ECO:0000313" key="3">
    <source>
        <dbReference type="Proteomes" id="UP000025229"/>
    </source>
</evidence>
<dbReference type="GO" id="GO:0032259">
    <property type="term" value="P:methylation"/>
    <property type="evidence" value="ECO:0007669"/>
    <property type="project" value="UniProtKB-KW"/>
</dbReference>
<dbReference type="Proteomes" id="UP001281130">
    <property type="component" value="Unassembled WGS sequence"/>
</dbReference>
<dbReference type="RefSeq" id="WP_051589747.1">
    <property type="nucleotide sequence ID" value="NZ_CP007514.1"/>
</dbReference>
<evidence type="ECO:0000313" key="1">
    <source>
        <dbReference type="EMBL" id="AHY47604.1"/>
    </source>
</evidence>
<dbReference type="eggNOG" id="COG4122">
    <property type="taxonomic scope" value="Bacteria"/>
</dbReference>
<dbReference type="HOGENOM" id="CLU_979644_0_0_11"/>
<sequence>MQPVTEKRDFPARLLDLAEQTAGLAQTALYRAVGRRFPYESLSWEAVALDLEDLLGGSSGTVEKVLSEDRLLETERHVRDLLEEIRAEDPFLRRWAADSVLARCCYLLCRLLRPSVVVETGVAYGVSSAFLLAALAENGRGELHSIDLVPPRRGARRFQGVAVPESLRGRWTLHRGASRRVLPPLLRSLRERGGVDLFVHDSLHSRANMEGEFALVWPELRRGGAVVADDVERNAAFGSLQRRKPALWRVVCDRETDPLHGPPASVAFGVAVKGRRDRRYNPDS</sequence>
<name>A0A023X6D4_RUBRA</name>
<dbReference type="STRING" id="42256.RradSPS_2321"/>
<evidence type="ECO:0000313" key="2">
    <source>
        <dbReference type="EMBL" id="MDX5895009.1"/>
    </source>
</evidence>
<protein>
    <submittedName>
        <fullName evidence="2">Class I SAM-dependent methyltransferase</fullName>
        <ecNumber evidence="2">2.1.1.-</ecNumber>
    </submittedName>
    <submittedName>
        <fullName evidence="1">Methyltransferase domain</fullName>
    </submittedName>
</protein>
<dbReference type="InterPro" id="IPR029063">
    <property type="entry name" value="SAM-dependent_MTases_sf"/>
</dbReference>
<dbReference type="EMBL" id="CP007514">
    <property type="protein sequence ID" value="AHY47604.1"/>
    <property type="molecule type" value="Genomic_DNA"/>
</dbReference>
<reference evidence="1 3" key="1">
    <citation type="submission" date="2014-03" db="EMBL/GenBank/DDBJ databases">
        <title>Complete genome sequence of the Radio-Resistant Rubrobacter radiotolerans RSPS-4.</title>
        <authorList>
            <person name="Egas C.C."/>
            <person name="Barroso C.C."/>
            <person name="Froufe H.J.C."/>
            <person name="Pacheco J.J."/>
            <person name="Albuquerque L.L."/>
            <person name="da Costa M.M.S."/>
        </authorList>
    </citation>
    <scope>NUCLEOTIDE SEQUENCE [LARGE SCALE GENOMIC DNA]</scope>
    <source>
        <strain evidence="1 3">RSPS-4</strain>
    </source>
</reference>
<reference evidence="2" key="2">
    <citation type="submission" date="2023-11" db="EMBL/GenBank/DDBJ databases">
        <title>MicrobeMod: A computational toolkit for identifying prokaryotic methylation and restriction-modification with nanopore sequencing.</title>
        <authorList>
            <person name="Crits-Christoph A."/>
            <person name="Kang S.C."/>
            <person name="Lee H."/>
            <person name="Ostrov N."/>
        </authorList>
    </citation>
    <scope>NUCLEOTIDE SEQUENCE</scope>
    <source>
        <strain evidence="2">ATCC 51242</strain>
    </source>
</reference>
<dbReference type="EC" id="2.1.1.-" evidence="2"/>
<gene>
    <name evidence="1" type="ORF">RradSPS_2321</name>
    <name evidence="2" type="ORF">SIL72_13365</name>
</gene>
<dbReference type="KEGG" id="rrd:RradSPS_2321"/>
<dbReference type="EMBL" id="JAWXXX010000001">
    <property type="protein sequence ID" value="MDX5895009.1"/>
    <property type="molecule type" value="Genomic_DNA"/>
</dbReference>
<dbReference type="Pfam" id="PF13578">
    <property type="entry name" value="Methyltransf_24"/>
    <property type="match status" value="1"/>
</dbReference>